<gene>
    <name evidence="2" type="primary">exd1</name>
</gene>
<dbReference type="SUPFAM" id="SSF53098">
    <property type="entry name" value="Ribonuclease H-like"/>
    <property type="match status" value="1"/>
</dbReference>
<dbReference type="AlphaFoldDB" id="A0A8C4XHR2"/>
<dbReference type="OrthoDB" id="26838at2759"/>
<name>A0A8C4XHR2_ERPCA</name>
<dbReference type="Ensembl" id="ENSECRT00000032405.1">
    <property type="protein sequence ID" value="ENSECRP00000031734.1"/>
    <property type="gene ID" value="ENSECRG00000021494.1"/>
</dbReference>
<reference evidence="2" key="1">
    <citation type="submission" date="2021-06" db="EMBL/GenBank/DDBJ databases">
        <authorList>
            <consortium name="Wellcome Sanger Institute Data Sharing"/>
        </authorList>
    </citation>
    <scope>NUCLEOTIDE SEQUENCE [LARGE SCALE GENOMIC DNA]</scope>
</reference>
<dbReference type="CDD" id="cd00600">
    <property type="entry name" value="Sm_like"/>
    <property type="match status" value="1"/>
</dbReference>
<reference evidence="2" key="3">
    <citation type="submission" date="2025-09" db="UniProtKB">
        <authorList>
            <consortium name="Ensembl"/>
        </authorList>
    </citation>
    <scope>IDENTIFICATION</scope>
</reference>
<dbReference type="GO" id="GO:0034587">
    <property type="term" value="P:piRNA processing"/>
    <property type="evidence" value="ECO:0007669"/>
    <property type="project" value="TreeGrafter"/>
</dbReference>
<dbReference type="PANTHER" id="PTHR46628:SF1">
    <property type="entry name" value="PIRNA BIOGENESIS PROTEIN EXD1"/>
    <property type="match status" value="1"/>
</dbReference>
<dbReference type="Proteomes" id="UP000694620">
    <property type="component" value="Chromosome 16"/>
</dbReference>
<dbReference type="GO" id="GO:1990923">
    <property type="term" value="C:PET complex"/>
    <property type="evidence" value="ECO:0007669"/>
    <property type="project" value="TreeGrafter"/>
</dbReference>
<dbReference type="GeneTree" id="ENSGT00390000003581"/>
<feature type="domain" description="3'-5' exonuclease" evidence="1">
    <location>
        <begin position="160"/>
        <end position="242"/>
    </location>
</feature>
<protein>
    <recommendedName>
        <fullName evidence="1">3'-5' exonuclease domain-containing protein</fullName>
    </recommendedName>
</protein>
<dbReference type="GeneID" id="114666977"/>
<reference evidence="2" key="2">
    <citation type="submission" date="2025-08" db="UniProtKB">
        <authorList>
            <consortium name="Ensembl"/>
        </authorList>
    </citation>
    <scope>IDENTIFICATION</scope>
</reference>
<evidence type="ECO:0000259" key="1">
    <source>
        <dbReference type="Pfam" id="PF01612"/>
    </source>
</evidence>
<dbReference type="Pfam" id="PF01612">
    <property type="entry name" value="DNA_pol_A_exo1"/>
    <property type="match status" value="1"/>
</dbReference>
<dbReference type="RefSeq" id="XP_028677867.1">
    <property type="nucleotide sequence ID" value="XM_028822034.2"/>
</dbReference>
<dbReference type="Gene3D" id="3.30.420.10">
    <property type="entry name" value="Ribonuclease H-like superfamily/Ribonuclease H"/>
    <property type="match status" value="1"/>
</dbReference>
<sequence>MEELETFLTSFQNERIYVALKTGSKYVGTVRQIHMDKTLLLEKVVDVQTGREFQGLKLFLGHEIKNVGSAENIGAEGEPSTTYSHHDDVLDEGSEDIDLEDHCGMKAQLNEFHIPGIKNAVEDENIKYIVIDSFCDLFVPAIMHIKKQKVIGVGISGVGLFQQNRLCWMQIATKTRVYLFDIMLLGSRAFKNGLTIILEDSNILKVIHDCRSMSSCLHTLFRTDLTSVFDTQVADVMYYYNETGGYLPDRVSPLEECLVRHLKISASSLQFISKSPEIFYDRPCPAHLLSAMALSVVHLQELRLALLDALMSDFTSLVDTYLSINLEEPVHFQALSPDSILDLPKELRQLEVKAKQRREWAQKEYQMNEVGLLIRPSLPLGEEIVNKRPESRPYHQNLKYTNGSETLRNSKAKCIPWSKACLQPTFGATCSETTDAEVQDE</sequence>
<proteinExistence type="predicted"/>
<dbReference type="InterPro" id="IPR002562">
    <property type="entry name" value="3'-5'_exonuclease_dom"/>
</dbReference>
<dbReference type="PANTHER" id="PTHR46628">
    <property type="entry name" value="PIRNA BIOGENESIS PROTEIN EXD1"/>
    <property type="match status" value="1"/>
</dbReference>
<evidence type="ECO:0000313" key="2">
    <source>
        <dbReference type="Ensembl" id="ENSECRP00000031734.1"/>
    </source>
</evidence>
<dbReference type="InterPro" id="IPR012337">
    <property type="entry name" value="RNaseH-like_sf"/>
</dbReference>
<organism evidence="2 3">
    <name type="scientific">Erpetoichthys calabaricus</name>
    <name type="common">Rope fish</name>
    <name type="synonym">Calamoichthys calabaricus</name>
    <dbReference type="NCBI Taxonomy" id="27687"/>
    <lineage>
        <taxon>Eukaryota</taxon>
        <taxon>Metazoa</taxon>
        <taxon>Chordata</taxon>
        <taxon>Craniata</taxon>
        <taxon>Vertebrata</taxon>
        <taxon>Euteleostomi</taxon>
        <taxon>Actinopterygii</taxon>
        <taxon>Polypteriformes</taxon>
        <taxon>Polypteridae</taxon>
        <taxon>Erpetoichthys</taxon>
    </lineage>
</organism>
<keyword evidence="3" id="KW-1185">Reference proteome</keyword>
<dbReference type="CTD" id="161829"/>
<dbReference type="InterPro" id="IPR036397">
    <property type="entry name" value="RNaseH_sf"/>
</dbReference>
<accession>A0A8C4XHR2</accession>
<evidence type="ECO:0000313" key="3">
    <source>
        <dbReference type="Proteomes" id="UP000694620"/>
    </source>
</evidence>
<dbReference type="GO" id="GO:0003676">
    <property type="term" value="F:nucleic acid binding"/>
    <property type="evidence" value="ECO:0007669"/>
    <property type="project" value="InterPro"/>
</dbReference>
<dbReference type="InterPro" id="IPR052144">
    <property type="entry name" value="piRNA_biogenesis_EXD1"/>
</dbReference>
<dbReference type="GO" id="GO:0008408">
    <property type="term" value="F:3'-5' exonuclease activity"/>
    <property type="evidence" value="ECO:0007669"/>
    <property type="project" value="InterPro"/>
</dbReference>